<proteinExistence type="predicted"/>
<organism evidence="2 3">
    <name type="scientific">Mya arenaria</name>
    <name type="common">Soft-shell clam</name>
    <dbReference type="NCBI Taxonomy" id="6604"/>
    <lineage>
        <taxon>Eukaryota</taxon>
        <taxon>Metazoa</taxon>
        <taxon>Spiralia</taxon>
        <taxon>Lophotrochozoa</taxon>
        <taxon>Mollusca</taxon>
        <taxon>Bivalvia</taxon>
        <taxon>Autobranchia</taxon>
        <taxon>Heteroconchia</taxon>
        <taxon>Euheterodonta</taxon>
        <taxon>Imparidentia</taxon>
        <taxon>Neoheterodontei</taxon>
        <taxon>Myida</taxon>
        <taxon>Myoidea</taxon>
        <taxon>Myidae</taxon>
        <taxon>Mya</taxon>
    </lineage>
</organism>
<keyword evidence="1" id="KW-1133">Transmembrane helix</keyword>
<dbReference type="EMBL" id="CP111022">
    <property type="protein sequence ID" value="WAR20020.1"/>
    <property type="molecule type" value="Genomic_DNA"/>
</dbReference>
<name>A0ABY7FCZ2_MYAAR</name>
<gene>
    <name evidence="2" type="ORF">MAR_001858</name>
</gene>
<evidence type="ECO:0000313" key="3">
    <source>
        <dbReference type="Proteomes" id="UP001164746"/>
    </source>
</evidence>
<sequence>MLGSTVRQYGWFWYCCISPVISATLRRLLKLTRPSWFRFKKSGFPSSVFKMFVRYMPAIGGRMGGYCPADKVTEWLFLSQATSSYRLQPCYCPADKSVYRGRVEGAYDLENAIKVVELVEDNHDLYAPAHHGNTLLQVLCLYYTLLQPVPTYPSVDDLEDGVGHLLHGLALHCVEETLQFLKQAHIAFKVIEMVVHPVTQHIHHSGNIPQT</sequence>
<keyword evidence="1" id="KW-0472">Membrane</keyword>
<protein>
    <submittedName>
        <fullName evidence="2">Uncharacterized protein</fullName>
    </submittedName>
</protein>
<evidence type="ECO:0000256" key="1">
    <source>
        <dbReference type="SAM" id="Phobius"/>
    </source>
</evidence>
<feature type="transmembrane region" description="Helical" evidence="1">
    <location>
        <begin position="12"/>
        <end position="29"/>
    </location>
</feature>
<accession>A0ABY7FCZ2</accession>
<keyword evidence="1" id="KW-0812">Transmembrane</keyword>
<dbReference type="Proteomes" id="UP001164746">
    <property type="component" value="Chromosome 11"/>
</dbReference>
<evidence type="ECO:0000313" key="2">
    <source>
        <dbReference type="EMBL" id="WAR20020.1"/>
    </source>
</evidence>
<keyword evidence="3" id="KW-1185">Reference proteome</keyword>
<reference evidence="2" key="1">
    <citation type="submission" date="2022-11" db="EMBL/GenBank/DDBJ databases">
        <title>Centuries of genome instability and evolution in soft-shell clam transmissible cancer (bioRxiv).</title>
        <authorList>
            <person name="Hart S.F.M."/>
            <person name="Yonemitsu M.A."/>
            <person name="Giersch R.M."/>
            <person name="Beal B.F."/>
            <person name="Arriagada G."/>
            <person name="Davis B.W."/>
            <person name="Ostrander E.A."/>
            <person name="Goff S.P."/>
            <person name="Metzger M.J."/>
        </authorList>
    </citation>
    <scope>NUCLEOTIDE SEQUENCE</scope>
    <source>
        <strain evidence="2">MELC-2E11</strain>
        <tissue evidence="2">Siphon/mantle</tissue>
    </source>
</reference>